<dbReference type="PROSITE" id="PS51257">
    <property type="entry name" value="PROKAR_LIPOPROTEIN"/>
    <property type="match status" value="1"/>
</dbReference>
<evidence type="ECO:0000313" key="2">
    <source>
        <dbReference type="EMBL" id="GAA2501135.1"/>
    </source>
</evidence>
<comment type="caution">
    <text evidence="2">The sequence shown here is derived from an EMBL/GenBank/DDBJ whole genome shotgun (WGS) entry which is preliminary data.</text>
</comment>
<feature type="signal peptide" evidence="1">
    <location>
        <begin position="1"/>
        <end position="26"/>
    </location>
</feature>
<evidence type="ECO:0000256" key="1">
    <source>
        <dbReference type="SAM" id="SignalP"/>
    </source>
</evidence>
<evidence type="ECO:0008006" key="4">
    <source>
        <dbReference type="Google" id="ProtNLM"/>
    </source>
</evidence>
<evidence type="ECO:0000313" key="3">
    <source>
        <dbReference type="Proteomes" id="UP001501777"/>
    </source>
</evidence>
<name>A0ABN3MFH3_STRLO</name>
<feature type="chain" id="PRO_5045508578" description="Lipoprotein" evidence="1">
    <location>
        <begin position="27"/>
        <end position="365"/>
    </location>
</feature>
<dbReference type="Proteomes" id="UP001501777">
    <property type="component" value="Unassembled WGS sequence"/>
</dbReference>
<keyword evidence="1" id="KW-0732">Signal</keyword>
<sequence>MLMRTQGTAAEVAGAAMLALVLTACGAGGSSSAPGSGADSPKGGSKPVALQIDSTVRKATWTSGNATHRLTLAPERLARGTAADLEGVQLDGDLRGMIPYYLTVRYTNTGPQTLTRLGPQDDFTVTLADGTPGKAVSLWNTNTLATRSSSRIPEGCDKAGPASAAPHATVTVCQLVMLPGGHEPATVAYSDDSGGTLLWNVGDGKGDGDGLLPAGTTAETTWDDDTTDGIAVPIRATPRSVRAGSLTDLRGYDLHDTSKNTVPWYVTITYRNAGEQTLLPVMGDKVGVRSAGGHEARPLALLDLSFSGAGDGIDRCRGKIPNTRLKPDSTLTLCTIHLLPKGDRPAMVSFEGEGKSVKPVLWRAG</sequence>
<reference evidence="2 3" key="1">
    <citation type="journal article" date="2019" name="Int. J. Syst. Evol. Microbiol.">
        <title>The Global Catalogue of Microorganisms (GCM) 10K type strain sequencing project: providing services to taxonomists for standard genome sequencing and annotation.</title>
        <authorList>
            <consortium name="The Broad Institute Genomics Platform"/>
            <consortium name="The Broad Institute Genome Sequencing Center for Infectious Disease"/>
            <person name="Wu L."/>
            <person name="Ma J."/>
        </authorList>
    </citation>
    <scope>NUCLEOTIDE SEQUENCE [LARGE SCALE GENOMIC DNA]</scope>
    <source>
        <strain evidence="2 3">JCM 4395</strain>
    </source>
</reference>
<dbReference type="EMBL" id="BAAASG010000011">
    <property type="protein sequence ID" value="GAA2501135.1"/>
    <property type="molecule type" value="Genomic_DNA"/>
</dbReference>
<accession>A0ABN3MFH3</accession>
<protein>
    <recommendedName>
        <fullName evidence="4">Lipoprotein</fullName>
    </recommendedName>
</protein>
<organism evidence="2 3">
    <name type="scientific">Streptomyces longisporus</name>
    <dbReference type="NCBI Taxonomy" id="1948"/>
    <lineage>
        <taxon>Bacteria</taxon>
        <taxon>Bacillati</taxon>
        <taxon>Actinomycetota</taxon>
        <taxon>Actinomycetes</taxon>
        <taxon>Kitasatosporales</taxon>
        <taxon>Streptomycetaceae</taxon>
        <taxon>Streptomyces</taxon>
    </lineage>
</organism>
<keyword evidence="3" id="KW-1185">Reference proteome</keyword>
<gene>
    <name evidence="2" type="ORF">GCM10010276_49450</name>
</gene>
<proteinExistence type="predicted"/>